<protein>
    <submittedName>
        <fullName evidence="1">Uncharacterized protein</fullName>
    </submittedName>
</protein>
<proteinExistence type="predicted"/>
<accession>A0ACC1DA35</accession>
<dbReference type="Proteomes" id="UP000824533">
    <property type="component" value="Linkage Group LG06"/>
</dbReference>
<keyword evidence="2" id="KW-1185">Reference proteome</keyword>
<organism evidence="1 2">
    <name type="scientific">Dendrolimus kikuchii</name>
    <dbReference type="NCBI Taxonomy" id="765133"/>
    <lineage>
        <taxon>Eukaryota</taxon>
        <taxon>Metazoa</taxon>
        <taxon>Ecdysozoa</taxon>
        <taxon>Arthropoda</taxon>
        <taxon>Hexapoda</taxon>
        <taxon>Insecta</taxon>
        <taxon>Pterygota</taxon>
        <taxon>Neoptera</taxon>
        <taxon>Endopterygota</taxon>
        <taxon>Lepidoptera</taxon>
        <taxon>Glossata</taxon>
        <taxon>Ditrysia</taxon>
        <taxon>Bombycoidea</taxon>
        <taxon>Lasiocampidae</taxon>
        <taxon>Dendrolimus</taxon>
    </lineage>
</organism>
<evidence type="ECO:0000313" key="2">
    <source>
        <dbReference type="Proteomes" id="UP000824533"/>
    </source>
</evidence>
<dbReference type="EMBL" id="CM034392">
    <property type="protein sequence ID" value="KAJ0180722.1"/>
    <property type="molecule type" value="Genomic_DNA"/>
</dbReference>
<sequence length="331" mass="38073">MIDRETYYEQTDSGMMALEKYVIGVFILSSVAVAPPSPPNESKRYRTDYVYNSKTDAFYKLHTETKHEYKAKQYCEIEGAKLMVPASHYDIVQAHAMFKQFPDLGPYIWVAADGKSHESVEEQALIEFTTEMNSYSYEHDYGFEGTASRCDVMRRDGEVESISSCFERLPFICKVDVKDAPYDSHCDVYATGYHHYPEVGSCYKIPDKVLVWNEAYVECKAQGAHLAVINSNEEHNILKNLTRSAEPHLLSRHSWYFIIGFRAIPPSREFRTIFNQTLEEAGYNEWSYTEPNNLGGSEYCGSVFKEDGKLNDVNCIHRYAYVCEIEVNNPQ</sequence>
<gene>
    <name evidence="1" type="ORF">K1T71_004126</name>
</gene>
<name>A0ACC1DA35_9NEOP</name>
<evidence type="ECO:0000313" key="1">
    <source>
        <dbReference type="EMBL" id="KAJ0180722.1"/>
    </source>
</evidence>
<reference evidence="1 2" key="1">
    <citation type="journal article" date="2021" name="Front. Genet.">
        <title>Chromosome-Level Genome Assembly Reveals Significant Gene Expansion in the Toll and IMD Signaling Pathways of Dendrolimus kikuchii.</title>
        <authorList>
            <person name="Zhou J."/>
            <person name="Wu P."/>
            <person name="Xiong Z."/>
            <person name="Liu N."/>
            <person name="Zhao N."/>
            <person name="Ji M."/>
            <person name="Qiu Y."/>
            <person name="Yang B."/>
        </authorList>
    </citation>
    <scope>NUCLEOTIDE SEQUENCE [LARGE SCALE GENOMIC DNA]</scope>
    <source>
        <strain evidence="1">Ann1</strain>
    </source>
</reference>
<comment type="caution">
    <text evidence="1">The sequence shown here is derived from an EMBL/GenBank/DDBJ whole genome shotgun (WGS) entry which is preliminary data.</text>
</comment>